<sequence>MLCLVPSDLGC</sequence>
<reference evidence="1" key="1">
    <citation type="journal article" date="1996" name="Genomics">
        <title>Sequence, genomic organization, and chromosomal localization of the human LPAP (PTPRCAP) and mouse CD45-AP/LSM-1 genes.</title>
        <authorList>
            <person name="Bruyns E."/>
            <person name="Mincheva A."/>
            <person name="Bruyns R.M."/>
            <person name="Kirchgessner H."/>
            <person name="Weitz S."/>
            <person name="Lichter P."/>
            <person name="Meuer S."/>
            <person name="Schraven B."/>
        </authorList>
    </citation>
    <scope>NUCLEOTIDE SEQUENCE</scope>
</reference>
<proteinExistence type="predicted"/>
<evidence type="ECO:0000313" key="1">
    <source>
        <dbReference type="EMBL" id="CAA65923.1"/>
    </source>
</evidence>
<protein>
    <submittedName>
        <fullName evidence="1">CD45-AP (LSM-1)</fullName>
    </submittedName>
</protein>
<organism evidence="1">
    <name type="scientific">Mus musculus</name>
    <name type="common">Mouse</name>
    <dbReference type="NCBI Taxonomy" id="10090"/>
    <lineage>
        <taxon>Eukaryota</taxon>
        <taxon>Metazoa</taxon>
        <taxon>Chordata</taxon>
        <taxon>Craniata</taxon>
        <taxon>Vertebrata</taxon>
        <taxon>Euteleostomi</taxon>
        <taxon>Mammalia</taxon>
        <taxon>Eutheria</taxon>
        <taxon>Euarchontoglires</taxon>
        <taxon>Glires</taxon>
        <taxon>Rodentia</taxon>
        <taxon>Myomorpha</taxon>
        <taxon>Muroidea</taxon>
        <taxon>Muridae</taxon>
        <taxon>Murinae</taxon>
        <taxon>Mus</taxon>
        <taxon>Mus</taxon>
    </lineage>
</organism>
<dbReference type="EMBL" id="X97268">
    <property type="protein sequence ID" value="CAA65923.1"/>
    <property type="molecule type" value="Genomic_DNA"/>
</dbReference>
<name>P97330_MOUSE</name>
<accession>P97330</accession>